<accession>Q0B1G2</accession>
<evidence type="ECO:0000256" key="1">
    <source>
        <dbReference type="SAM" id="MobiDB-lite"/>
    </source>
</evidence>
<keyword evidence="3" id="KW-1185">Reference proteome</keyword>
<dbReference type="KEGG" id="bam:Bamb_6467"/>
<sequence length="110" mass="11601">MHRNLKARGPNARAAYAGDARNYTGWRPPACPSRRAPAIRPATQTELPHPVTSPSSPATTRGGAGTRGSHSHSGTSAGGARRAPGIDVRAWRDGITPPTRTARNRRSSIS</sequence>
<protein>
    <submittedName>
        <fullName evidence="2">Uncharacterized protein</fullName>
    </submittedName>
</protein>
<feature type="region of interest" description="Disordered" evidence="1">
    <location>
        <begin position="1"/>
        <end position="110"/>
    </location>
</feature>
<dbReference type="EMBL" id="CP000442">
    <property type="protein sequence ID" value="ABI92011.1"/>
    <property type="molecule type" value="Genomic_DNA"/>
</dbReference>
<feature type="compositionally biased region" description="Low complexity" evidence="1">
    <location>
        <begin position="55"/>
        <end position="85"/>
    </location>
</feature>
<gene>
    <name evidence="2" type="ordered locus">Bamb_6467</name>
</gene>
<reference evidence="2" key="1">
    <citation type="submission" date="2006-08" db="EMBL/GenBank/DDBJ databases">
        <title>Complete sequence of Chromosome 3 of Burkholderia cepacia AMMD.</title>
        <authorList>
            <consortium name="US DOE Joint Genome Institute"/>
            <person name="Copeland A."/>
            <person name="Lucas S."/>
            <person name="Lapidus A."/>
            <person name="Barry K."/>
            <person name="Detter J.C."/>
            <person name="Glavina del Rio T."/>
            <person name="Hammon N."/>
            <person name="Israni S."/>
            <person name="Pitluck S."/>
            <person name="Bruce D."/>
            <person name="Chain P."/>
            <person name="Malfatti S."/>
            <person name="Shin M."/>
            <person name="Vergez L."/>
            <person name="Schmutz J."/>
            <person name="Larimer F."/>
            <person name="Land M."/>
            <person name="Hauser L."/>
            <person name="Kyrpides N."/>
            <person name="Kim E."/>
            <person name="Parke J."/>
            <person name="Coenye T."/>
            <person name="Konstantinidis K."/>
            <person name="Ramette A."/>
            <person name="Tiedje J."/>
            <person name="Richardson P."/>
        </authorList>
    </citation>
    <scope>NUCLEOTIDE SEQUENCE</scope>
    <source>
        <strain evidence="2">AMMD</strain>
    </source>
</reference>
<name>Q0B1G2_BURCM</name>
<proteinExistence type="predicted"/>
<dbReference type="Proteomes" id="UP000000662">
    <property type="component" value="Chromosome 3"/>
</dbReference>
<evidence type="ECO:0000313" key="3">
    <source>
        <dbReference type="Proteomes" id="UP000000662"/>
    </source>
</evidence>
<evidence type="ECO:0000313" key="2">
    <source>
        <dbReference type="EMBL" id="ABI92011.1"/>
    </source>
</evidence>
<dbReference type="AlphaFoldDB" id="Q0B1G2"/>
<feature type="compositionally biased region" description="Low complexity" evidence="1">
    <location>
        <begin position="32"/>
        <end position="42"/>
    </location>
</feature>
<organism evidence="2 3">
    <name type="scientific">Burkholderia ambifaria (strain ATCC BAA-244 / DSM 16087 / CCUG 44356 / LMG 19182 / AMMD)</name>
    <name type="common">Burkholderia cepacia (strain AMMD)</name>
    <dbReference type="NCBI Taxonomy" id="339670"/>
    <lineage>
        <taxon>Bacteria</taxon>
        <taxon>Pseudomonadati</taxon>
        <taxon>Pseudomonadota</taxon>
        <taxon>Betaproteobacteria</taxon>
        <taxon>Burkholderiales</taxon>
        <taxon>Burkholderiaceae</taxon>
        <taxon>Burkholderia</taxon>
        <taxon>Burkholderia cepacia complex</taxon>
    </lineage>
</organism>